<evidence type="ECO:0000313" key="9">
    <source>
        <dbReference type="Proteomes" id="UP001312908"/>
    </source>
</evidence>
<gene>
    <name evidence="5 8" type="primary">ureE</name>
    <name evidence="8" type="ORF">DOFOFD_00530</name>
</gene>
<evidence type="ECO:0000256" key="4">
    <source>
        <dbReference type="ARBA" id="ARBA00023186"/>
    </source>
</evidence>
<name>A0ABU7TZY5_9PROT</name>
<dbReference type="Pfam" id="PF05194">
    <property type="entry name" value="UreE_C"/>
    <property type="match status" value="1"/>
</dbReference>
<comment type="similarity">
    <text evidence="5">Belongs to the UreE family.</text>
</comment>
<comment type="function">
    <text evidence="5">Involved in urease metallocenter assembly. Binds nickel. Probably functions as a nickel donor during metallocenter assembly.</text>
</comment>
<accession>A0ABU7TZY5</accession>
<dbReference type="SMART" id="SM00988">
    <property type="entry name" value="UreE_N"/>
    <property type="match status" value="1"/>
</dbReference>
<comment type="caution">
    <text evidence="8">The sequence shown here is derived from an EMBL/GenBank/DDBJ whole genome shotgun (WGS) entry which is preliminary data.</text>
</comment>
<evidence type="ECO:0000256" key="1">
    <source>
        <dbReference type="ARBA" id="ARBA00004496"/>
    </source>
</evidence>
<dbReference type="PIRSF" id="PIRSF036402">
    <property type="entry name" value="Ureas_acces_UreE"/>
    <property type="match status" value="1"/>
</dbReference>
<dbReference type="SUPFAM" id="SSF69287">
    <property type="entry name" value="Urease metallochaperone UreE, N-terminal domain"/>
    <property type="match status" value="1"/>
</dbReference>
<keyword evidence="3 5" id="KW-0533">Nickel</keyword>
<keyword evidence="2 5" id="KW-0963">Cytoplasm</keyword>
<keyword evidence="4 5" id="KW-0143">Chaperone</keyword>
<dbReference type="Pfam" id="PF02814">
    <property type="entry name" value="UreE_N"/>
    <property type="match status" value="1"/>
</dbReference>
<dbReference type="SUPFAM" id="SSF69737">
    <property type="entry name" value="Urease metallochaperone UreE, C-terminal domain"/>
    <property type="match status" value="1"/>
</dbReference>
<dbReference type="InterPro" id="IPR012406">
    <property type="entry name" value="UreE"/>
</dbReference>
<dbReference type="Gene3D" id="3.30.70.790">
    <property type="entry name" value="UreE, C-terminal domain"/>
    <property type="match status" value="1"/>
</dbReference>
<dbReference type="InterPro" id="IPR007864">
    <property type="entry name" value="UreE_C_dom"/>
</dbReference>
<dbReference type="InterPro" id="IPR036118">
    <property type="entry name" value="UreE_N_sf"/>
</dbReference>
<feature type="region of interest" description="Disordered" evidence="6">
    <location>
        <begin position="137"/>
        <end position="156"/>
    </location>
</feature>
<keyword evidence="9" id="KW-1185">Reference proteome</keyword>
<evidence type="ECO:0000256" key="3">
    <source>
        <dbReference type="ARBA" id="ARBA00022596"/>
    </source>
</evidence>
<evidence type="ECO:0000256" key="2">
    <source>
        <dbReference type="ARBA" id="ARBA00022490"/>
    </source>
</evidence>
<organism evidence="8 9">
    <name type="scientific">Sorlinia euscelidii</name>
    <dbReference type="NCBI Taxonomy" id="3081148"/>
    <lineage>
        <taxon>Bacteria</taxon>
        <taxon>Pseudomonadati</taxon>
        <taxon>Pseudomonadota</taxon>
        <taxon>Alphaproteobacteria</taxon>
        <taxon>Acetobacterales</taxon>
        <taxon>Acetobacteraceae</taxon>
        <taxon>Sorlinia</taxon>
    </lineage>
</organism>
<comment type="subcellular location">
    <subcellularLocation>
        <location evidence="1 5">Cytoplasm</location>
    </subcellularLocation>
</comment>
<dbReference type="Proteomes" id="UP001312908">
    <property type="component" value="Unassembled WGS sequence"/>
</dbReference>
<proteinExistence type="inferred from homology"/>
<evidence type="ECO:0000256" key="5">
    <source>
        <dbReference type="HAMAP-Rule" id="MF_00822"/>
    </source>
</evidence>
<dbReference type="RefSeq" id="WP_394818548.1">
    <property type="nucleotide sequence ID" value="NZ_JAWJZY010000001.1"/>
</dbReference>
<feature type="domain" description="UreE urease accessory N-terminal" evidence="7">
    <location>
        <begin position="1"/>
        <end position="68"/>
    </location>
</feature>
<reference evidence="8 9" key="1">
    <citation type="submission" date="2023-10" db="EMBL/GenBank/DDBJ databases">
        <title>Sorlinia euscelidii gen. nov., sp. nov., an acetic acid bacteria isolated from the gut of Euscelidius variegatus emitter.</title>
        <authorList>
            <person name="Michoud G."/>
            <person name="Marasco R."/>
            <person name="Seferji K."/>
            <person name="Gonella E."/>
            <person name="Garuglieri E."/>
            <person name="Alma A."/>
            <person name="Mapelli F."/>
            <person name="Borin S."/>
            <person name="Daffonchio D."/>
            <person name="Crotti E."/>
        </authorList>
    </citation>
    <scope>NUCLEOTIDE SEQUENCE [LARGE SCALE GENOMIC DNA]</scope>
    <source>
        <strain evidence="8 9">EV16P</strain>
    </source>
</reference>
<dbReference type="Gene3D" id="2.60.260.20">
    <property type="entry name" value="Urease metallochaperone UreE, N-terminal domain"/>
    <property type="match status" value="1"/>
</dbReference>
<dbReference type="InterPro" id="IPR004029">
    <property type="entry name" value="UreE_N"/>
</dbReference>
<evidence type="ECO:0000256" key="6">
    <source>
        <dbReference type="SAM" id="MobiDB-lite"/>
    </source>
</evidence>
<feature type="compositionally biased region" description="Low complexity" evidence="6">
    <location>
        <begin position="139"/>
        <end position="148"/>
    </location>
</feature>
<evidence type="ECO:0000259" key="7">
    <source>
        <dbReference type="SMART" id="SM00988"/>
    </source>
</evidence>
<dbReference type="HAMAP" id="MF_00822">
    <property type="entry name" value="UreE"/>
    <property type="match status" value="1"/>
</dbReference>
<evidence type="ECO:0000313" key="8">
    <source>
        <dbReference type="EMBL" id="MEE8657508.1"/>
    </source>
</evidence>
<dbReference type="EMBL" id="JAWJZY010000001">
    <property type="protein sequence ID" value="MEE8657508.1"/>
    <property type="molecule type" value="Genomic_DNA"/>
</dbReference>
<sequence length="156" mass="17236">MIRGTKILPAGRWDAARAATSYRADYEGRFRRRMVLTLADGSEVLLDLDTPTLMRDGDGLALTDGRIVLIVAEAEPLVEIRADSMDALLKLAWHVGNRHIGAMIHHDRITIRQDPVIEKMIEGLGGHLTHVHRGFDPENGAYAAPGPANHHHHHPA</sequence>
<protein>
    <recommendedName>
        <fullName evidence="5">Urease accessory protein UreE</fullName>
    </recommendedName>
</protein>